<dbReference type="GO" id="GO:0007160">
    <property type="term" value="P:cell-matrix adhesion"/>
    <property type="evidence" value="ECO:0007669"/>
    <property type="project" value="TreeGrafter"/>
</dbReference>
<dbReference type="GeneTree" id="ENSGT00390000003446"/>
<keyword evidence="4" id="KW-1185">Reference proteome</keyword>
<dbReference type="Ensembl" id="ENSFALT00000006656.2">
    <property type="protein sequence ID" value="ENSFALP00000006627.2"/>
    <property type="gene ID" value="ENSFALG00000006353.2"/>
</dbReference>
<dbReference type="InterPro" id="IPR042381">
    <property type="entry name" value="CD96"/>
</dbReference>
<dbReference type="InterPro" id="IPR036179">
    <property type="entry name" value="Ig-like_dom_sf"/>
</dbReference>
<dbReference type="AlphaFoldDB" id="U3JV23"/>
<keyword evidence="1" id="KW-0472">Membrane</keyword>
<dbReference type="InterPro" id="IPR013783">
    <property type="entry name" value="Ig-like_fold"/>
</dbReference>
<accession>U3JV23</accession>
<reference evidence="3" key="3">
    <citation type="submission" date="2025-09" db="UniProtKB">
        <authorList>
            <consortium name="Ensembl"/>
        </authorList>
    </citation>
    <scope>IDENTIFICATION</scope>
</reference>
<dbReference type="Gene3D" id="2.60.40.10">
    <property type="entry name" value="Immunoglobulins"/>
    <property type="match status" value="2"/>
</dbReference>
<keyword evidence="1" id="KW-1133">Transmembrane helix</keyword>
<keyword evidence="1" id="KW-0812">Transmembrane</keyword>
<evidence type="ECO:0000259" key="2">
    <source>
        <dbReference type="PROSITE" id="PS50835"/>
    </source>
</evidence>
<gene>
    <name evidence="3" type="primary">CD96</name>
</gene>
<evidence type="ECO:0000256" key="1">
    <source>
        <dbReference type="SAM" id="Phobius"/>
    </source>
</evidence>
<dbReference type="PROSITE" id="PS50835">
    <property type="entry name" value="IG_LIKE"/>
    <property type="match status" value="2"/>
</dbReference>
<dbReference type="PANTHER" id="PTHR15317">
    <property type="entry name" value="T-CELL SURFACE PROTEIN TACTILE"/>
    <property type="match status" value="1"/>
</dbReference>
<proteinExistence type="predicted"/>
<name>U3JV23_FICAL</name>
<feature type="transmembrane region" description="Helical" evidence="1">
    <location>
        <begin position="427"/>
        <end position="448"/>
    </location>
</feature>
<evidence type="ECO:0000313" key="4">
    <source>
        <dbReference type="Proteomes" id="UP000016665"/>
    </source>
</evidence>
<sequence>MGRGIVQGISQRGWLICSCKKNWGVSNCTQLYLYYLENFHFHRGPQTQTADVITQTEAVHALPGTDVTLVCMFPKLHSTHIIQTQWSKTNGSSSAPYNISVWWALHLENVTVSLSGQYECTFATYPYGTKAAKIQLTVKAEGKHYLKKVWLKQTLEIPCLEDVTSENLSTYPLKWLVGENGRKEELVTKEPSCPAVYRNSSLLHGQRLLLGLNNTLKVFPTKITDDGRVFSCHVLQHPERVQKSSTTVRVFGKGLMPIVSCVVRKAFPKPRLLWYMDRAILTEQPAEISVVQEDLQDSEGFYELRSTLMLQGTHETHKAFSCVCLFPSPGNETRNISSEEIFPLCKYKYKQCSSVCCVEPSAIRSLSLSTRLGVWDPGGGGCTDQRWAGQGAASHRQQAWISLLSEDTGELCVSLTGDRRNTKASRFPWPTVVAVLLLSCSFLVALGIRKWCQYQKEIVNPPPPVNILQLSFMLLLCDRAFSLSYFSMSRPPSFKPPPPPIKYTSMVEPDGTPPSCHELENL</sequence>
<organism evidence="3 4">
    <name type="scientific">Ficedula albicollis</name>
    <name type="common">Collared flycatcher</name>
    <name type="synonym">Muscicapa albicollis</name>
    <dbReference type="NCBI Taxonomy" id="59894"/>
    <lineage>
        <taxon>Eukaryota</taxon>
        <taxon>Metazoa</taxon>
        <taxon>Chordata</taxon>
        <taxon>Craniata</taxon>
        <taxon>Vertebrata</taxon>
        <taxon>Euteleostomi</taxon>
        <taxon>Archelosauria</taxon>
        <taxon>Archosauria</taxon>
        <taxon>Dinosauria</taxon>
        <taxon>Saurischia</taxon>
        <taxon>Theropoda</taxon>
        <taxon>Coelurosauria</taxon>
        <taxon>Aves</taxon>
        <taxon>Neognathae</taxon>
        <taxon>Neoaves</taxon>
        <taxon>Telluraves</taxon>
        <taxon>Australaves</taxon>
        <taxon>Passeriformes</taxon>
        <taxon>Muscicapidae</taxon>
        <taxon>Ficedula</taxon>
    </lineage>
</organism>
<reference evidence="3" key="2">
    <citation type="submission" date="2025-08" db="UniProtKB">
        <authorList>
            <consortium name="Ensembl"/>
        </authorList>
    </citation>
    <scope>IDENTIFICATION</scope>
</reference>
<dbReference type="InterPro" id="IPR007110">
    <property type="entry name" value="Ig-like_dom"/>
</dbReference>
<feature type="domain" description="Ig-like" evidence="2">
    <location>
        <begin position="238"/>
        <end position="337"/>
    </location>
</feature>
<feature type="domain" description="Ig-like" evidence="2">
    <location>
        <begin position="45"/>
        <end position="137"/>
    </location>
</feature>
<dbReference type="SUPFAM" id="SSF48726">
    <property type="entry name" value="Immunoglobulin"/>
    <property type="match status" value="2"/>
</dbReference>
<dbReference type="Proteomes" id="UP000016665">
    <property type="component" value="Chromosome 1"/>
</dbReference>
<dbReference type="GO" id="GO:0006954">
    <property type="term" value="P:inflammatory response"/>
    <property type="evidence" value="ECO:0007669"/>
    <property type="project" value="TreeGrafter"/>
</dbReference>
<dbReference type="eggNOG" id="ENOG502QWNP">
    <property type="taxonomic scope" value="Eukaryota"/>
</dbReference>
<dbReference type="HOGENOM" id="CLU_033543_1_0_1"/>
<dbReference type="InterPro" id="IPR003599">
    <property type="entry name" value="Ig_sub"/>
</dbReference>
<evidence type="ECO:0000313" key="3">
    <source>
        <dbReference type="Ensembl" id="ENSFALP00000006627.2"/>
    </source>
</evidence>
<dbReference type="SMART" id="SM00409">
    <property type="entry name" value="IG"/>
    <property type="match status" value="2"/>
</dbReference>
<dbReference type="PANTHER" id="PTHR15317:SF1">
    <property type="entry name" value="T-CELL SURFACE PROTEIN TACTILE"/>
    <property type="match status" value="1"/>
</dbReference>
<protein>
    <submittedName>
        <fullName evidence="3">CD96 molecule</fullName>
    </submittedName>
</protein>
<reference evidence="3 4" key="1">
    <citation type="journal article" date="2012" name="Nature">
        <title>The genomic landscape of species divergence in Ficedula flycatchers.</title>
        <authorList>
            <person name="Ellegren H."/>
            <person name="Smeds L."/>
            <person name="Burri R."/>
            <person name="Olason P.I."/>
            <person name="Backstrom N."/>
            <person name="Kawakami T."/>
            <person name="Kunstner A."/>
            <person name="Makinen H."/>
            <person name="Nadachowska-Brzyska K."/>
            <person name="Qvarnstrom A."/>
            <person name="Uebbing S."/>
            <person name="Wolf J.B."/>
        </authorList>
    </citation>
    <scope>NUCLEOTIDE SEQUENCE [LARGE SCALE GENOMIC DNA]</scope>
</reference>